<feature type="transmembrane region" description="Helical" evidence="8">
    <location>
        <begin position="331"/>
        <end position="351"/>
    </location>
</feature>
<keyword evidence="5 8" id="KW-1133">Transmembrane helix</keyword>
<sequence>MDKSKKNLIYILIAFAFMLLFPLIPAPEGLTTMSMQAFGLFIGIMILWNFVGIDWPSFLCMAMIAIYGLMKPAAIFSSGLGNATIGFLMVFFMLSHVLSQVGFSRRMAIWFMTNKIARKSSWAFVIMFLFGAMFVASFMSQTAALLIFLPIAEQIFRELDYQKGDRVPQMIVLGLGIAVGIGSANTPLGHAIILIPIQLLLEQTGLSVNIISYSIFGFITGLIIFAALILIYRFLYRPDLSRMKGYDVSHLRKSLPAMDKKEKISAVLFVIVIAIWIIQSCFKNLMIPFIGIKLSALGNAIPVMVVIVILCMWKVDGKPIMDYKESVTKGVPWSALIFNAAVLVLSGTLTLEDVGISNFLVEKVTPLVSGLNQGVFILIIAALCIIATNFSSNTVCATVFFTISAPIALAMGNVNMVALASVIGAAASYAFATPPSTMPMAVVAGTGWVDVKQMFKYGGLAAIASILILSFIGYPIAAAIL</sequence>
<name>A0AAE3ECJ7_9FIRM</name>
<comment type="similarity">
    <text evidence="2">Belongs to the SLC13A/DASS transporter (TC 2.A.47) family. NADC subfamily.</text>
</comment>
<evidence type="ECO:0000256" key="4">
    <source>
        <dbReference type="ARBA" id="ARBA00022692"/>
    </source>
</evidence>
<evidence type="ECO:0000256" key="5">
    <source>
        <dbReference type="ARBA" id="ARBA00022989"/>
    </source>
</evidence>
<feature type="transmembrane region" description="Helical" evidence="8">
    <location>
        <begin position="38"/>
        <end position="67"/>
    </location>
</feature>
<proteinExistence type="inferred from homology"/>
<evidence type="ECO:0000256" key="1">
    <source>
        <dbReference type="ARBA" id="ARBA00004141"/>
    </source>
</evidence>
<reference evidence="9" key="1">
    <citation type="submission" date="2021-10" db="EMBL/GenBank/DDBJ databases">
        <title>Anaerobic single-cell dispensing facilitates the cultivation of human gut bacteria.</title>
        <authorList>
            <person name="Afrizal A."/>
        </authorList>
    </citation>
    <scope>NUCLEOTIDE SEQUENCE</scope>
    <source>
        <strain evidence="9">CLA-AA-H215</strain>
    </source>
</reference>
<dbReference type="InterPro" id="IPR001898">
    <property type="entry name" value="SLC13A/DASS"/>
</dbReference>
<protein>
    <recommendedName>
        <fullName evidence="3">Sodium-dependent dicarboxylate transporter SdcS</fullName>
    </recommendedName>
    <alternativeName>
        <fullName evidence="7">Na(+)/dicarboxylate symporter</fullName>
    </alternativeName>
</protein>
<feature type="transmembrane region" description="Helical" evidence="8">
    <location>
        <begin position="285"/>
        <end position="310"/>
    </location>
</feature>
<keyword evidence="6 8" id="KW-0472">Membrane</keyword>
<keyword evidence="10" id="KW-1185">Reference proteome</keyword>
<feature type="transmembrane region" description="Helical" evidence="8">
    <location>
        <begin position="7"/>
        <end position="26"/>
    </location>
</feature>
<evidence type="ECO:0000256" key="7">
    <source>
        <dbReference type="ARBA" id="ARBA00031174"/>
    </source>
</evidence>
<evidence type="ECO:0000256" key="2">
    <source>
        <dbReference type="ARBA" id="ARBA00006772"/>
    </source>
</evidence>
<dbReference type="RefSeq" id="WP_308454043.1">
    <property type="nucleotide sequence ID" value="NZ_JAJEQR010000031.1"/>
</dbReference>
<evidence type="ECO:0000313" key="9">
    <source>
        <dbReference type="EMBL" id="MCC2231526.1"/>
    </source>
</evidence>
<comment type="subcellular location">
    <subcellularLocation>
        <location evidence="1">Membrane</location>
        <topology evidence="1">Multi-pass membrane protein</topology>
    </subcellularLocation>
</comment>
<comment type="caution">
    <text evidence="9">The sequence shown here is derived from an EMBL/GenBank/DDBJ whole genome shotgun (WGS) entry which is preliminary data.</text>
</comment>
<gene>
    <name evidence="9" type="ORF">LKD81_11030</name>
</gene>
<feature type="transmembrane region" description="Helical" evidence="8">
    <location>
        <begin position="210"/>
        <end position="235"/>
    </location>
</feature>
<feature type="transmembrane region" description="Helical" evidence="8">
    <location>
        <begin position="371"/>
        <end position="392"/>
    </location>
</feature>
<evidence type="ECO:0000256" key="3">
    <source>
        <dbReference type="ARBA" id="ARBA00020150"/>
    </source>
</evidence>
<evidence type="ECO:0000256" key="6">
    <source>
        <dbReference type="ARBA" id="ARBA00023136"/>
    </source>
</evidence>
<dbReference type="GO" id="GO:0005886">
    <property type="term" value="C:plasma membrane"/>
    <property type="evidence" value="ECO:0007669"/>
    <property type="project" value="TreeGrafter"/>
</dbReference>
<feature type="transmembrane region" description="Helical" evidence="8">
    <location>
        <begin position="399"/>
        <end position="432"/>
    </location>
</feature>
<evidence type="ECO:0000313" key="10">
    <source>
        <dbReference type="Proteomes" id="UP001198182"/>
    </source>
</evidence>
<accession>A0AAE3ECJ7</accession>
<feature type="transmembrane region" description="Helical" evidence="8">
    <location>
        <begin position="79"/>
        <end position="102"/>
    </location>
</feature>
<dbReference type="Pfam" id="PF00939">
    <property type="entry name" value="Na_sulph_symp"/>
    <property type="match status" value="1"/>
</dbReference>
<feature type="transmembrane region" description="Helical" evidence="8">
    <location>
        <begin position="122"/>
        <end position="149"/>
    </location>
</feature>
<dbReference type="AlphaFoldDB" id="A0AAE3ECJ7"/>
<dbReference type="PANTHER" id="PTHR10283">
    <property type="entry name" value="SOLUTE CARRIER FAMILY 13 MEMBER"/>
    <property type="match status" value="1"/>
</dbReference>
<dbReference type="PANTHER" id="PTHR10283:SF82">
    <property type="entry name" value="SOLUTE CARRIER FAMILY 13 MEMBER 2"/>
    <property type="match status" value="1"/>
</dbReference>
<dbReference type="Proteomes" id="UP001198182">
    <property type="component" value="Unassembled WGS sequence"/>
</dbReference>
<feature type="transmembrane region" description="Helical" evidence="8">
    <location>
        <begin position="170"/>
        <end position="198"/>
    </location>
</feature>
<evidence type="ECO:0000256" key="8">
    <source>
        <dbReference type="SAM" id="Phobius"/>
    </source>
</evidence>
<keyword evidence="4 8" id="KW-0812">Transmembrane</keyword>
<organism evidence="9 10">
    <name type="scientific">Hominifimenecus microfluidus</name>
    <dbReference type="NCBI Taxonomy" id="2885348"/>
    <lineage>
        <taxon>Bacteria</taxon>
        <taxon>Bacillati</taxon>
        <taxon>Bacillota</taxon>
        <taxon>Clostridia</taxon>
        <taxon>Lachnospirales</taxon>
        <taxon>Lachnospiraceae</taxon>
        <taxon>Hominifimenecus</taxon>
    </lineage>
</organism>
<feature type="transmembrane region" description="Helical" evidence="8">
    <location>
        <begin position="457"/>
        <end position="480"/>
    </location>
</feature>
<dbReference type="GO" id="GO:0008514">
    <property type="term" value="F:organic anion transmembrane transporter activity"/>
    <property type="evidence" value="ECO:0007669"/>
    <property type="project" value="UniProtKB-ARBA"/>
</dbReference>
<feature type="transmembrane region" description="Helical" evidence="8">
    <location>
        <begin position="262"/>
        <end position="279"/>
    </location>
</feature>
<dbReference type="EMBL" id="JAJEQR010000031">
    <property type="protein sequence ID" value="MCC2231526.1"/>
    <property type="molecule type" value="Genomic_DNA"/>
</dbReference>
<dbReference type="GO" id="GO:1905039">
    <property type="term" value="P:carboxylic acid transmembrane transport"/>
    <property type="evidence" value="ECO:0007669"/>
    <property type="project" value="UniProtKB-ARBA"/>
</dbReference>